<dbReference type="AlphaFoldDB" id="A0AB39TEE5"/>
<feature type="domain" description="DUF397" evidence="1">
    <location>
        <begin position="9"/>
        <end position="60"/>
    </location>
</feature>
<protein>
    <submittedName>
        <fullName evidence="2">DUF397 domain-containing protein</fullName>
    </submittedName>
</protein>
<dbReference type="InterPro" id="IPR007278">
    <property type="entry name" value="DUF397"/>
</dbReference>
<name>A0AB39TEE5_9ACTN</name>
<organism evidence="2">
    <name type="scientific">Streptomyces sp. Y1</name>
    <dbReference type="NCBI Taxonomy" id="3238634"/>
    <lineage>
        <taxon>Bacteria</taxon>
        <taxon>Bacillati</taxon>
        <taxon>Actinomycetota</taxon>
        <taxon>Actinomycetes</taxon>
        <taxon>Kitasatosporales</taxon>
        <taxon>Streptomycetaceae</taxon>
        <taxon>Streptomyces</taxon>
    </lineage>
</organism>
<sequence>MSNMNLVGARWVKSRHSGNGGNCIEVAPDLPGVMPVRDSKDPEGPVLVFPADAWQAFVTATAAGEFGSI</sequence>
<reference evidence="2" key="1">
    <citation type="submission" date="2024-07" db="EMBL/GenBank/DDBJ databases">
        <authorList>
            <person name="Yu S.T."/>
        </authorList>
    </citation>
    <scope>NUCLEOTIDE SEQUENCE</scope>
    <source>
        <strain evidence="2">Y1</strain>
    </source>
</reference>
<evidence type="ECO:0000313" key="2">
    <source>
        <dbReference type="EMBL" id="XDQ78241.1"/>
    </source>
</evidence>
<dbReference type="Pfam" id="PF04149">
    <property type="entry name" value="DUF397"/>
    <property type="match status" value="1"/>
</dbReference>
<dbReference type="EMBL" id="CP163445">
    <property type="protein sequence ID" value="XDQ78241.1"/>
    <property type="molecule type" value="Genomic_DNA"/>
</dbReference>
<dbReference type="RefSeq" id="WP_369182752.1">
    <property type="nucleotide sequence ID" value="NZ_CP163445.1"/>
</dbReference>
<gene>
    <name evidence="2" type="ORF">AB2U05_07000</name>
</gene>
<proteinExistence type="predicted"/>
<evidence type="ECO:0000259" key="1">
    <source>
        <dbReference type="Pfam" id="PF04149"/>
    </source>
</evidence>
<accession>A0AB39TEE5</accession>